<proteinExistence type="predicted"/>
<name>A0A8H3WNL7_9PEZI</name>
<evidence type="ECO:0000256" key="1">
    <source>
        <dbReference type="SAM" id="MobiDB-lite"/>
    </source>
</evidence>
<evidence type="ECO:0000313" key="3">
    <source>
        <dbReference type="Proteomes" id="UP000434172"/>
    </source>
</evidence>
<organism evidence="2 3">
    <name type="scientific">Colletotrichum asianum</name>
    <dbReference type="NCBI Taxonomy" id="702518"/>
    <lineage>
        <taxon>Eukaryota</taxon>
        <taxon>Fungi</taxon>
        <taxon>Dikarya</taxon>
        <taxon>Ascomycota</taxon>
        <taxon>Pezizomycotina</taxon>
        <taxon>Sordariomycetes</taxon>
        <taxon>Hypocreomycetidae</taxon>
        <taxon>Glomerellales</taxon>
        <taxon>Glomerellaceae</taxon>
        <taxon>Colletotrichum</taxon>
        <taxon>Colletotrichum gloeosporioides species complex</taxon>
    </lineage>
</organism>
<sequence>MTGWPSIPCRISACTTQAFLRQLHSLLSQGRWAMVHQTRHGSPFPVHEKANTPCWWHPIHQLTTLPICPAFRSLALPSLPASITASTEVQNTLPPVPNTSAVQPPTPEPHGHRPLSVAQWTRPRAGRPAFLSQRAPLINKPTPAKGPCHVRLAFVRRCRLSSSPLLAGAREQVPIKNASDGPLPHVGEFPANETDEWKQSQPNCYVRKPASGEQRRALWMSPGRSSSALCTYRTGVTSRSRTGAHPNFAGKNCNATP</sequence>
<gene>
    <name evidence="2" type="ORF">GQ607_002078</name>
</gene>
<reference evidence="2 3" key="1">
    <citation type="submission" date="2019-12" db="EMBL/GenBank/DDBJ databases">
        <title>A genome sequence resource for the geographically widespread anthracnose pathogen Colletotrichum asianum.</title>
        <authorList>
            <person name="Meng Y."/>
        </authorList>
    </citation>
    <scope>NUCLEOTIDE SEQUENCE [LARGE SCALE GENOMIC DNA]</scope>
    <source>
        <strain evidence="2 3">ICMP 18580</strain>
    </source>
</reference>
<feature type="region of interest" description="Disordered" evidence="1">
    <location>
        <begin position="90"/>
        <end position="114"/>
    </location>
</feature>
<dbReference type="Proteomes" id="UP000434172">
    <property type="component" value="Unassembled WGS sequence"/>
</dbReference>
<dbReference type="AlphaFoldDB" id="A0A8H3WNL7"/>
<evidence type="ECO:0000313" key="2">
    <source>
        <dbReference type="EMBL" id="KAF0330674.1"/>
    </source>
</evidence>
<comment type="caution">
    <text evidence="2">The sequence shown here is derived from an EMBL/GenBank/DDBJ whole genome shotgun (WGS) entry which is preliminary data.</text>
</comment>
<feature type="compositionally biased region" description="Polar residues" evidence="1">
    <location>
        <begin position="90"/>
        <end position="103"/>
    </location>
</feature>
<keyword evidence="3" id="KW-1185">Reference proteome</keyword>
<protein>
    <submittedName>
        <fullName evidence="2">Uncharacterized protein</fullName>
    </submittedName>
</protein>
<accession>A0A8H3WNL7</accession>
<feature type="region of interest" description="Disordered" evidence="1">
    <location>
        <begin position="236"/>
        <end position="257"/>
    </location>
</feature>
<dbReference type="EMBL" id="WOWK01000006">
    <property type="protein sequence ID" value="KAF0330674.1"/>
    <property type="molecule type" value="Genomic_DNA"/>
</dbReference>